<organism evidence="2 3">
    <name type="scientific">Emergomyces africanus</name>
    <dbReference type="NCBI Taxonomy" id="1955775"/>
    <lineage>
        <taxon>Eukaryota</taxon>
        <taxon>Fungi</taxon>
        <taxon>Dikarya</taxon>
        <taxon>Ascomycota</taxon>
        <taxon>Pezizomycotina</taxon>
        <taxon>Eurotiomycetes</taxon>
        <taxon>Eurotiomycetidae</taxon>
        <taxon>Onygenales</taxon>
        <taxon>Ajellomycetaceae</taxon>
        <taxon>Emergomyces</taxon>
    </lineage>
</organism>
<evidence type="ECO:0000313" key="3">
    <source>
        <dbReference type="Proteomes" id="UP000091918"/>
    </source>
</evidence>
<evidence type="ECO:0000256" key="1">
    <source>
        <dbReference type="SAM" id="MobiDB-lite"/>
    </source>
</evidence>
<feature type="compositionally biased region" description="Polar residues" evidence="1">
    <location>
        <begin position="65"/>
        <end position="80"/>
    </location>
</feature>
<comment type="caution">
    <text evidence="2">The sequence shown here is derived from an EMBL/GenBank/DDBJ whole genome shotgun (WGS) entry which is preliminary data.</text>
</comment>
<accession>A0A1B7NWR8</accession>
<evidence type="ECO:0000313" key="2">
    <source>
        <dbReference type="EMBL" id="OAX81228.1"/>
    </source>
</evidence>
<sequence>MCSYKNFRCAIHNKFFELNLYQKNPTITHHWRSNLARPSRDIDLSLQKEEEEPSKHIRKSETEQEGNQDPPSSENNGNTVFLNLKSSLVSALEVTKHR</sequence>
<feature type="region of interest" description="Disordered" evidence="1">
    <location>
        <begin position="40"/>
        <end position="80"/>
    </location>
</feature>
<dbReference type="OrthoDB" id="10264507at2759"/>
<gene>
    <name evidence="2" type="ORF">ACJ72_04430</name>
</gene>
<name>A0A1B7NWR8_9EURO</name>
<reference evidence="2 3" key="1">
    <citation type="submission" date="2015-07" db="EMBL/GenBank/DDBJ databases">
        <title>Emmonsia species relationships and genome sequence.</title>
        <authorList>
            <person name="Cuomo C.A."/>
            <person name="Schwartz I.S."/>
            <person name="Kenyon C."/>
            <person name="de Hoog G.S."/>
            <person name="Govender N.P."/>
            <person name="Botha A."/>
            <person name="Moreno L."/>
            <person name="de Vries M."/>
            <person name="Munoz J.F."/>
            <person name="Stielow J.B."/>
        </authorList>
    </citation>
    <scope>NUCLEOTIDE SEQUENCE [LARGE SCALE GENOMIC DNA]</scope>
    <source>
        <strain evidence="2 3">CBS 136260</strain>
    </source>
</reference>
<dbReference type="Proteomes" id="UP000091918">
    <property type="component" value="Unassembled WGS sequence"/>
</dbReference>
<dbReference type="EMBL" id="LGUA01000520">
    <property type="protein sequence ID" value="OAX81228.1"/>
    <property type="molecule type" value="Genomic_DNA"/>
</dbReference>
<keyword evidence="3" id="KW-1185">Reference proteome</keyword>
<protein>
    <submittedName>
        <fullName evidence="2">Uncharacterized protein</fullName>
    </submittedName>
</protein>
<proteinExistence type="predicted"/>
<dbReference type="STRING" id="1658172.A0A1B7NWR8"/>
<feature type="compositionally biased region" description="Basic and acidic residues" evidence="1">
    <location>
        <begin position="40"/>
        <end position="62"/>
    </location>
</feature>
<dbReference type="AlphaFoldDB" id="A0A1B7NWR8"/>